<feature type="signal peptide" evidence="1">
    <location>
        <begin position="1"/>
        <end position="27"/>
    </location>
</feature>
<gene>
    <name evidence="2" type="ORF">A8L45_05875</name>
</gene>
<dbReference type="PANTHER" id="PTHR43737">
    <property type="entry name" value="BLL7424 PROTEIN"/>
    <property type="match status" value="1"/>
</dbReference>
<evidence type="ECO:0000256" key="1">
    <source>
        <dbReference type="SAM" id="SignalP"/>
    </source>
</evidence>
<name>A0A1C3EMN5_9GAMM</name>
<proteinExistence type="predicted"/>
<keyword evidence="3" id="KW-1185">Reference proteome</keyword>
<dbReference type="Pfam" id="PF07394">
    <property type="entry name" value="DUF1501"/>
    <property type="match status" value="1"/>
</dbReference>
<dbReference type="OrthoDB" id="9779968at2"/>
<feature type="chain" id="PRO_5008673282" description="Tat pathway signal protein" evidence="1">
    <location>
        <begin position="28"/>
        <end position="505"/>
    </location>
</feature>
<evidence type="ECO:0008006" key="4">
    <source>
        <dbReference type="Google" id="ProtNLM"/>
    </source>
</evidence>
<sequence>MKISRRAFIKTSSAVAVASAFSRVAQANASITPDDYKALVVVFLNGGNDAFNTVLPAPGTAEWKAYRKVRGTVALGRKEIFNSQCKGIYPSSSGSVLSLDDLYLNKHLVALKPYFKKGDASIILNSGPLIQPTDRNNYDYVAKPKQLHSHNSQRKYWYHGMDVVNKNGWIGRILDNFDLEGSSARALSPSFGIPSINALRGDRYNPIAYKASTKSSEVGVKQNQLEGYKGADRLKESYEEHLNKRKRHYSNLYSRTVSESMRDSEFNNARLKELTGDYSDPDDLEYDDSDMIANFESVIALMKANRENAKGDLGYERQVFFINMGGFDTHGNMKERHPELLTTLAEGLDYFLKKLEDENLMKNVVTTTMSDFGRRLSPNDNGTDHGWGGHQLVFTHRDNFMYPNTAVGVWPEVGKKGRNVTDTQRVIPTVCSDQVNATVSRWLGCNEEQLNTVFPELKNFDDVMIEGSEFTFDELVVPRPEVAYTDDGGETMTEPHPLYWDFLKS</sequence>
<accession>A0A1C3EMN5</accession>
<dbReference type="STRING" id="1080227.A8L45_05875"/>
<organism evidence="2 3">
    <name type="scientific">Veronia pacifica</name>
    <dbReference type="NCBI Taxonomy" id="1080227"/>
    <lineage>
        <taxon>Bacteria</taxon>
        <taxon>Pseudomonadati</taxon>
        <taxon>Pseudomonadota</taxon>
        <taxon>Gammaproteobacteria</taxon>
        <taxon>Vibrionales</taxon>
        <taxon>Vibrionaceae</taxon>
        <taxon>Veronia</taxon>
    </lineage>
</organism>
<reference evidence="2 3" key="1">
    <citation type="submission" date="2016-05" db="EMBL/GenBank/DDBJ databases">
        <title>Genomic Taxonomy of the Vibrionaceae.</title>
        <authorList>
            <person name="Gomez-Gil B."/>
            <person name="Enciso-Ibarra J."/>
        </authorList>
    </citation>
    <scope>NUCLEOTIDE SEQUENCE [LARGE SCALE GENOMIC DNA]</scope>
    <source>
        <strain evidence="2 3">CAIM 1920</strain>
    </source>
</reference>
<dbReference type="InterPro" id="IPR010869">
    <property type="entry name" value="DUF1501"/>
</dbReference>
<dbReference type="Proteomes" id="UP000094936">
    <property type="component" value="Unassembled WGS sequence"/>
</dbReference>
<dbReference type="EMBL" id="LYBM01000007">
    <property type="protein sequence ID" value="ODA34498.1"/>
    <property type="molecule type" value="Genomic_DNA"/>
</dbReference>
<dbReference type="PANTHER" id="PTHR43737:SF1">
    <property type="entry name" value="DUF1501 DOMAIN-CONTAINING PROTEIN"/>
    <property type="match status" value="1"/>
</dbReference>
<comment type="caution">
    <text evidence="2">The sequence shown here is derived from an EMBL/GenBank/DDBJ whole genome shotgun (WGS) entry which is preliminary data.</text>
</comment>
<keyword evidence="1" id="KW-0732">Signal</keyword>
<dbReference type="AlphaFoldDB" id="A0A1C3EMN5"/>
<evidence type="ECO:0000313" key="2">
    <source>
        <dbReference type="EMBL" id="ODA34498.1"/>
    </source>
</evidence>
<dbReference type="InterPro" id="IPR006311">
    <property type="entry name" value="TAT_signal"/>
</dbReference>
<evidence type="ECO:0000313" key="3">
    <source>
        <dbReference type="Proteomes" id="UP000094936"/>
    </source>
</evidence>
<protein>
    <recommendedName>
        <fullName evidence="4">Tat pathway signal protein</fullName>
    </recommendedName>
</protein>
<dbReference type="PROSITE" id="PS51318">
    <property type="entry name" value="TAT"/>
    <property type="match status" value="1"/>
</dbReference>
<dbReference type="RefSeq" id="WP_068900192.1">
    <property type="nucleotide sequence ID" value="NZ_JBHUIF010000015.1"/>
</dbReference>